<evidence type="ECO:0000256" key="1">
    <source>
        <dbReference type="ARBA" id="ARBA00004776"/>
    </source>
</evidence>
<feature type="domain" description="Glycosyltransferase 2-like" evidence="5">
    <location>
        <begin position="25"/>
        <end position="175"/>
    </location>
</feature>
<accession>A0AAE3YIU5</accession>
<dbReference type="EMBL" id="JAVDUI010000001">
    <property type="protein sequence ID" value="MDR6892768.1"/>
    <property type="molecule type" value="Genomic_DNA"/>
</dbReference>
<protein>
    <submittedName>
        <fullName evidence="6">GT2 family glycosyltransferase</fullName>
    </submittedName>
</protein>
<dbReference type="Proteomes" id="UP001247307">
    <property type="component" value="Unassembled WGS sequence"/>
</dbReference>
<dbReference type="InterPro" id="IPR029044">
    <property type="entry name" value="Nucleotide-diphossugar_trans"/>
</dbReference>
<evidence type="ECO:0000256" key="2">
    <source>
        <dbReference type="ARBA" id="ARBA00006739"/>
    </source>
</evidence>
<comment type="pathway">
    <text evidence="1">Cell wall biogenesis; cell wall polysaccharide biosynthesis.</text>
</comment>
<comment type="similarity">
    <text evidence="2">Belongs to the glycosyltransferase 2 family.</text>
</comment>
<dbReference type="Pfam" id="PF00535">
    <property type="entry name" value="Glycos_transf_2"/>
    <property type="match status" value="1"/>
</dbReference>
<dbReference type="PANTHER" id="PTHR43179:SF12">
    <property type="entry name" value="GALACTOFURANOSYLTRANSFERASE GLFT2"/>
    <property type="match status" value="1"/>
</dbReference>
<dbReference type="SUPFAM" id="SSF53448">
    <property type="entry name" value="Nucleotide-diphospho-sugar transferases"/>
    <property type="match status" value="1"/>
</dbReference>
<comment type="caution">
    <text evidence="6">The sequence shown here is derived from an EMBL/GenBank/DDBJ whole genome shotgun (WGS) entry which is preliminary data.</text>
</comment>
<keyword evidence="3" id="KW-0328">Glycosyltransferase</keyword>
<sequence length="354" mass="37759">MTPRPPVTAPYAGSPLLTPGRTIAVITTYNRASLLAGLLESIAREPVAPAAVVVIDNASEDETPALLEGLAGGLEGPRGHTVPLVVERLPRNTGGAGGFRRGMELALSERFDALVPREERWVWLMDDDVALIPGGLARLAARELRADVIHGARLNADGTPFFWRHVLDPATGVHWPMREPARSAPVAETNVACFEGALVSALTAETVGLPDARFFLGSDDTTYGFLASRAVRVVVCDEPLLRKMRAQASIDLRVRHLNDASDLSRRLTLRNRALMAQHLARVGAHSPARFALGTALTAAKEAVRLLAVEAPAAVREDGVRAAAARAARSAAAIARGLREARQVRSGRLDLGPLP</sequence>
<evidence type="ECO:0000256" key="4">
    <source>
        <dbReference type="ARBA" id="ARBA00022679"/>
    </source>
</evidence>
<evidence type="ECO:0000259" key="5">
    <source>
        <dbReference type="Pfam" id="PF00535"/>
    </source>
</evidence>
<evidence type="ECO:0000313" key="7">
    <source>
        <dbReference type="Proteomes" id="UP001247307"/>
    </source>
</evidence>
<keyword evidence="7" id="KW-1185">Reference proteome</keyword>
<reference evidence="6" key="1">
    <citation type="submission" date="2023-07" db="EMBL/GenBank/DDBJ databases">
        <title>Sequencing the genomes of 1000 actinobacteria strains.</title>
        <authorList>
            <person name="Klenk H.-P."/>
        </authorList>
    </citation>
    <scope>NUCLEOTIDE SEQUENCE</scope>
    <source>
        <strain evidence="6">DSM 13988</strain>
    </source>
</reference>
<dbReference type="InterPro" id="IPR001173">
    <property type="entry name" value="Glyco_trans_2-like"/>
</dbReference>
<evidence type="ECO:0000313" key="6">
    <source>
        <dbReference type="EMBL" id="MDR6892768.1"/>
    </source>
</evidence>
<dbReference type="PANTHER" id="PTHR43179">
    <property type="entry name" value="RHAMNOSYLTRANSFERASE WBBL"/>
    <property type="match status" value="1"/>
</dbReference>
<dbReference type="GO" id="GO:0016757">
    <property type="term" value="F:glycosyltransferase activity"/>
    <property type="evidence" value="ECO:0007669"/>
    <property type="project" value="UniProtKB-KW"/>
</dbReference>
<evidence type="ECO:0000256" key="3">
    <source>
        <dbReference type="ARBA" id="ARBA00022676"/>
    </source>
</evidence>
<dbReference type="AlphaFoldDB" id="A0AAE3YIU5"/>
<name>A0AAE3YIU5_9MICC</name>
<gene>
    <name evidence="6" type="ORF">J2S35_001708</name>
</gene>
<proteinExistence type="inferred from homology"/>
<dbReference type="Gene3D" id="3.90.550.10">
    <property type="entry name" value="Spore Coat Polysaccharide Biosynthesis Protein SpsA, Chain A"/>
    <property type="match status" value="1"/>
</dbReference>
<organism evidence="6 7">
    <name type="scientific">Falsarthrobacter nasiphocae</name>
    <dbReference type="NCBI Taxonomy" id="189863"/>
    <lineage>
        <taxon>Bacteria</taxon>
        <taxon>Bacillati</taxon>
        <taxon>Actinomycetota</taxon>
        <taxon>Actinomycetes</taxon>
        <taxon>Micrococcales</taxon>
        <taxon>Micrococcaceae</taxon>
        <taxon>Falsarthrobacter</taxon>
    </lineage>
</organism>
<dbReference type="RefSeq" id="WP_309852316.1">
    <property type="nucleotide sequence ID" value="NZ_BAAAIU010000004.1"/>
</dbReference>
<keyword evidence="4" id="KW-0808">Transferase</keyword>